<evidence type="ECO:0000313" key="2">
    <source>
        <dbReference type="Proteomes" id="UP001500791"/>
    </source>
</evidence>
<keyword evidence="2" id="KW-1185">Reference proteome</keyword>
<reference evidence="1 2" key="1">
    <citation type="journal article" date="2019" name="Int. J. Syst. Evol. Microbiol.">
        <title>The Global Catalogue of Microorganisms (GCM) 10K type strain sequencing project: providing services to taxonomists for standard genome sequencing and annotation.</title>
        <authorList>
            <consortium name="The Broad Institute Genomics Platform"/>
            <consortium name="The Broad Institute Genome Sequencing Center for Infectious Disease"/>
            <person name="Wu L."/>
            <person name="Ma J."/>
        </authorList>
    </citation>
    <scope>NUCLEOTIDE SEQUENCE [LARGE SCALE GENOMIC DNA]</scope>
    <source>
        <strain evidence="1 2">JCM 13476</strain>
    </source>
</reference>
<comment type="caution">
    <text evidence="1">The sequence shown here is derived from an EMBL/GenBank/DDBJ whole genome shotgun (WGS) entry which is preliminary data.</text>
</comment>
<organism evidence="1 2">
    <name type="scientific">Brevundimonas terrae</name>
    <dbReference type="NCBI Taxonomy" id="363631"/>
    <lineage>
        <taxon>Bacteria</taxon>
        <taxon>Pseudomonadati</taxon>
        <taxon>Pseudomonadota</taxon>
        <taxon>Alphaproteobacteria</taxon>
        <taxon>Caulobacterales</taxon>
        <taxon>Caulobacteraceae</taxon>
        <taxon>Brevundimonas</taxon>
    </lineage>
</organism>
<protein>
    <submittedName>
        <fullName evidence="1">Phage tail protein</fullName>
    </submittedName>
</protein>
<dbReference type="PIRSF" id="PIRSF029208">
    <property type="entry name" value="Phage_tail_GPU"/>
    <property type="match status" value="1"/>
</dbReference>
<dbReference type="EMBL" id="BAAAEJ010000007">
    <property type="protein sequence ID" value="GAA0394737.1"/>
    <property type="molecule type" value="Genomic_DNA"/>
</dbReference>
<gene>
    <name evidence="1" type="ORF">GCM10009093_21640</name>
</gene>
<accession>A0ABN0YGE7</accession>
<dbReference type="Proteomes" id="UP001500791">
    <property type="component" value="Unassembled WGS sequence"/>
</dbReference>
<dbReference type="InterPro" id="IPR016912">
    <property type="entry name" value="Phage_P2_GpU"/>
</dbReference>
<name>A0ABN0YGE7_9CAUL</name>
<evidence type="ECO:0000313" key="1">
    <source>
        <dbReference type="EMBL" id="GAA0394737.1"/>
    </source>
</evidence>
<dbReference type="InterPro" id="IPR009734">
    <property type="entry name" value="Myoviridae_GpU"/>
</dbReference>
<sequence>MALMTLGMFVFDLPTLTYNQLQRRSSWRHPTSDRVGARPAGQFAGAGDDDITLTGMLAPVAFGKADSLDDLRTMADTGEAFPLVDGSGHIYGAYAITSLDETQRSIMDNGRSRISDFTLSLKRMDDPLPEEPEQVAAT</sequence>
<dbReference type="Pfam" id="PF06995">
    <property type="entry name" value="Phage_P2_GpU"/>
    <property type="match status" value="1"/>
</dbReference>
<dbReference type="RefSeq" id="WP_167177585.1">
    <property type="nucleotide sequence ID" value="NZ_BAAAEJ010000007.1"/>
</dbReference>
<proteinExistence type="predicted"/>